<keyword evidence="2" id="KW-1185">Reference proteome</keyword>
<dbReference type="AlphaFoldDB" id="A0A327NC45"/>
<comment type="caution">
    <text evidence="1">The sequence shown here is derived from an EMBL/GenBank/DDBJ whole genome shotgun (WGS) entry which is preliminary data.</text>
</comment>
<evidence type="ECO:0000313" key="2">
    <source>
        <dbReference type="Proteomes" id="UP000249016"/>
    </source>
</evidence>
<proteinExistence type="predicted"/>
<name>A0A327NC45_9BACT</name>
<protein>
    <submittedName>
        <fullName evidence="1">Uncharacterized protein</fullName>
    </submittedName>
</protein>
<organism evidence="1 2">
    <name type="scientific">Spirosoma telluris</name>
    <dbReference type="NCBI Taxonomy" id="2183553"/>
    <lineage>
        <taxon>Bacteria</taxon>
        <taxon>Pseudomonadati</taxon>
        <taxon>Bacteroidota</taxon>
        <taxon>Cytophagia</taxon>
        <taxon>Cytophagales</taxon>
        <taxon>Cytophagaceae</taxon>
        <taxon>Spirosoma</taxon>
    </lineage>
</organism>
<dbReference type="Proteomes" id="UP000249016">
    <property type="component" value="Unassembled WGS sequence"/>
</dbReference>
<sequence length="155" mass="18207">MSQPVVKVTAQSEQELYYFEGPIMKKGNELSVEYPNGARFQQLAIDNAETEFALKQLDLQHKANEAAYQAKVAELEGYRAELYEHTNRKELSDYEEGKRRTRIRELTERIKGFEKPEPVNLELYRVQRQMLEYKLRETAHLNATILIWQAQGEQN</sequence>
<dbReference type="EMBL" id="QLII01000004">
    <property type="protein sequence ID" value="RAI72851.1"/>
    <property type="molecule type" value="Genomic_DNA"/>
</dbReference>
<evidence type="ECO:0000313" key="1">
    <source>
        <dbReference type="EMBL" id="RAI72851.1"/>
    </source>
</evidence>
<accession>A0A327NC45</accession>
<gene>
    <name evidence="1" type="ORF">HMF3257_38720</name>
</gene>
<reference evidence="1 2" key="1">
    <citation type="submission" date="2018-06" db="EMBL/GenBank/DDBJ databases">
        <title>Spirosoma sp. HMF3257 Genome sequencing and assembly.</title>
        <authorList>
            <person name="Kang H."/>
            <person name="Cha I."/>
            <person name="Kim H."/>
            <person name="Kang J."/>
            <person name="Joh K."/>
        </authorList>
    </citation>
    <scope>NUCLEOTIDE SEQUENCE [LARGE SCALE GENOMIC DNA]</scope>
    <source>
        <strain evidence="1 2">HMF3257</strain>
    </source>
</reference>